<accession>A0A940MLV3</accession>
<dbReference type="Proteomes" id="UP000675940">
    <property type="component" value="Unassembled WGS sequence"/>
</dbReference>
<keyword evidence="2" id="KW-0732">Signal</keyword>
<organism evidence="4 5">
    <name type="scientific">Sagittula salina</name>
    <dbReference type="NCBI Taxonomy" id="2820268"/>
    <lineage>
        <taxon>Bacteria</taxon>
        <taxon>Pseudomonadati</taxon>
        <taxon>Pseudomonadota</taxon>
        <taxon>Alphaproteobacteria</taxon>
        <taxon>Rhodobacterales</taxon>
        <taxon>Roseobacteraceae</taxon>
        <taxon>Sagittula</taxon>
    </lineage>
</organism>
<sequence>MPRLLPLLASLVIATAAPLSAAWAAQALIDAPRGTTIEMRRGPAEAFDLVRLLRPGATVDVLGNDPADMWVKVRHPSGAEGWIRRSALAQPPVEASEKPRAENPTLPRASDRPDWIHRDASRGGSTGAWRETGRETGRDSGRDFPRDQSRDDGRERMYVSSRTSALNLRQGPGTNTAVLDTLQHGSPVTILGGGDPWRRVRSESGQVGYVHGNYLTSEAPLNRAQPGAPARGTRFVDAPDYGALNLRQGPGTDFAIAATMSHGTQVEVLDGGTDNWRLVRTEDGAVGFAAANYLSVDRPAPRVTRQENREEYRDGRRVIRVTPQELPGLLAACAFSGNLDRCIARQIDRRDGR</sequence>
<feature type="compositionally biased region" description="Basic and acidic residues" evidence="1">
    <location>
        <begin position="109"/>
        <end position="121"/>
    </location>
</feature>
<dbReference type="Pfam" id="PF08239">
    <property type="entry name" value="SH3_3"/>
    <property type="match status" value="3"/>
</dbReference>
<evidence type="ECO:0000313" key="4">
    <source>
        <dbReference type="EMBL" id="MBP0484240.1"/>
    </source>
</evidence>
<feature type="signal peptide" evidence="2">
    <location>
        <begin position="1"/>
        <end position="21"/>
    </location>
</feature>
<keyword evidence="5" id="KW-1185">Reference proteome</keyword>
<dbReference type="SMART" id="SM00287">
    <property type="entry name" value="SH3b"/>
    <property type="match status" value="3"/>
</dbReference>
<dbReference type="EMBL" id="JAGISH010000010">
    <property type="protein sequence ID" value="MBP0484240.1"/>
    <property type="molecule type" value="Genomic_DNA"/>
</dbReference>
<dbReference type="InterPro" id="IPR052354">
    <property type="entry name" value="Cell_Wall_Dynamics_Protein"/>
</dbReference>
<dbReference type="PROSITE" id="PS51781">
    <property type="entry name" value="SH3B"/>
    <property type="match status" value="2"/>
</dbReference>
<dbReference type="Gene3D" id="2.30.30.40">
    <property type="entry name" value="SH3 Domains"/>
    <property type="match status" value="3"/>
</dbReference>
<feature type="domain" description="SH3b" evidence="3">
    <location>
        <begin position="155"/>
        <end position="219"/>
    </location>
</feature>
<protein>
    <submittedName>
        <fullName evidence="4">SH3 domain-containing protein</fullName>
    </submittedName>
</protein>
<dbReference type="RefSeq" id="WP_209362374.1">
    <property type="nucleotide sequence ID" value="NZ_JAGISH010000010.1"/>
</dbReference>
<dbReference type="PANTHER" id="PTHR34408">
    <property type="entry name" value="FAMILY PROTEIN, PUTATIVE-RELATED"/>
    <property type="match status" value="1"/>
</dbReference>
<dbReference type="InterPro" id="IPR003646">
    <property type="entry name" value="SH3-like_bac-type"/>
</dbReference>
<evidence type="ECO:0000256" key="2">
    <source>
        <dbReference type="SAM" id="SignalP"/>
    </source>
</evidence>
<evidence type="ECO:0000256" key="1">
    <source>
        <dbReference type="SAM" id="MobiDB-lite"/>
    </source>
</evidence>
<dbReference type="AlphaFoldDB" id="A0A940MLV3"/>
<feature type="compositionally biased region" description="Polar residues" evidence="1">
    <location>
        <begin position="160"/>
        <end position="172"/>
    </location>
</feature>
<gene>
    <name evidence="4" type="ORF">J5474_17315</name>
</gene>
<feature type="region of interest" description="Disordered" evidence="1">
    <location>
        <begin position="89"/>
        <end position="172"/>
    </location>
</feature>
<evidence type="ECO:0000313" key="5">
    <source>
        <dbReference type="Proteomes" id="UP000675940"/>
    </source>
</evidence>
<reference evidence="4" key="1">
    <citation type="submission" date="2021-03" db="EMBL/GenBank/DDBJ databases">
        <title>Sagittula salina sp. nov. strain M10.9X isolated from the marine waste.</title>
        <authorList>
            <person name="Satari L."/>
            <person name="Molina-Menor E."/>
            <person name="Vidal-Verdu A."/>
            <person name="Pascual J."/>
            <person name="Pereto J."/>
            <person name="Porcar M."/>
        </authorList>
    </citation>
    <scope>NUCLEOTIDE SEQUENCE</scope>
    <source>
        <strain evidence="4">M10.9X</strain>
    </source>
</reference>
<feature type="chain" id="PRO_5037737027" evidence="2">
    <location>
        <begin position="22"/>
        <end position="353"/>
    </location>
</feature>
<name>A0A940MLV3_9RHOB</name>
<dbReference type="PANTHER" id="PTHR34408:SF1">
    <property type="entry name" value="GLYCOSYL HYDROLASE FAMILY 19 DOMAIN-CONTAINING PROTEIN HI_1415"/>
    <property type="match status" value="1"/>
</dbReference>
<feature type="compositionally biased region" description="Basic and acidic residues" evidence="1">
    <location>
        <begin position="131"/>
        <end position="157"/>
    </location>
</feature>
<evidence type="ECO:0000259" key="3">
    <source>
        <dbReference type="PROSITE" id="PS51781"/>
    </source>
</evidence>
<comment type="caution">
    <text evidence="4">The sequence shown here is derived from an EMBL/GenBank/DDBJ whole genome shotgun (WGS) entry which is preliminary data.</text>
</comment>
<feature type="domain" description="SH3b" evidence="3">
    <location>
        <begin position="231"/>
        <end position="298"/>
    </location>
</feature>
<proteinExistence type="predicted"/>